<dbReference type="InterPro" id="IPR000835">
    <property type="entry name" value="HTH_MarR-typ"/>
</dbReference>
<evidence type="ECO:0000313" key="3">
    <source>
        <dbReference type="EMBL" id="MTH54451.1"/>
    </source>
</evidence>
<dbReference type="PANTHER" id="PTHR33164">
    <property type="entry name" value="TRANSCRIPTIONAL REGULATOR, MARR FAMILY"/>
    <property type="match status" value="1"/>
</dbReference>
<dbReference type="GO" id="GO:0003677">
    <property type="term" value="F:DNA binding"/>
    <property type="evidence" value="ECO:0007669"/>
    <property type="project" value="UniProtKB-KW"/>
</dbReference>
<dbReference type="PANTHER" id="PTHR33164:SF99">
    <property type="entry name" value="MARR FAMILY REGULATORY PROTEIN"/>
    <property type="match status" value="1"/>
</dbReference>
<dbReference type="GO" id="GO:0006950">
    <property type="term" value="P:response to stress"/>
    <property type="evidence" value="ECO:0007669"/>
    <property type="project" value="TreeGrafter"/>
</dbReference>
<gene>
    <name evidence="3" type="ORF">GKZ89_13690</name>
</gene>
<dbReference type="InterPro" id="IPR039422">
    <property type="entry name" value="MarR/SlyA-like"/>
</dbReference>
<sequence>MDVVLADWRMREKTVLFKRKYSMLVRENLDPVGVTLFQLQMLWFISKQEDMGTTMLADKLSVKPSAVTMGANQLHHSGLLTRVHSKTDRRQIRLRITSEGEALLKEAAGLYNQLASQIFACFSDHEKDMLIQLLDKLEEHTSAI</sequence>
<keyword evidence="1" id="KW-0238">DNA-binding</keyword>
<dbReference type="SUPFAM" id="SSF46785">
    <property type="entry name" value="Winged helix' DNA-binding domain"/>
    <property type="match status" value="1"/>
</dbReference>
<dbReference type="SMART" id="SM00347">
    <property type="entry name" value="HTH_MARR"/>
    <property type="match status" value="1"/>
</dbReference>
<proteinExistence type="predicted"/>
<dbReference type="RefSeq" id="WP_155112963.1">
    <property type="nucleotide sequence ID" value="NZ_WMIB01000014.1"/>
</dbReference>
<dbReference type="Proteomes" id="UP000434639">
    <property type="component" value="Unassembled WGS sequence"/>
</dbReference>
<dbReference type="Pfam" id="PF01047">
    <property type="entry name" value="MarR"/>
    <property type="match status" value="1"/>
</dbReference>
<evidence type="ECO:0000256" key="1">
    <source>
        <dbReference type="ARBA" id="ARBA00023125"/>
    </source>
</evidence>
<protein>
    <submittedName>
        <fullName evidence="3">MarR family transcriptional regulator</fullName>
    </submittedName>
</protein>
<dbReference type="Gene3D" id="1.10.10.10">
    <property type="entry name" value="Winged helix-like DNA-binding domain superfamily/Winged helix DNA-binding domain"/>
    <property type="match status" value="1"/>
</dbReference>
<feature type="domain" description="HTH marR-type" evidence="2">
    <location>
        <begin position="1"/>
        <end position="139"/>
    </location>
</feature>
<dbReference type="InterPro" id="IPR036390">
    <property type="entry name" value="WH_DNA-bd_sf"/>
</dbReference>
<comment type="caution">
    <text evidence="3">The sequence shown here is derived from an EMBL/GenBank/DDBJ whole genome shotgun (WGS) entry which is preliminary data.</text>
</comment>
<dbReference type="PROSITE" id="PS50995">
    <property type="entry name" value="HTH_MARR_2"/>
    <property type="match status" value="1"/>
</dbReference>
<dbReference type="EMBL" id="WMIB01000014">
    <property type="protein sequence ID" value="MTH54451.1"/>
    <property type="molecule type" value="Genomic_DNA"/>
</dbReference>
<reference evidence="3 4" key="1">
    <citation type="journal article" date="2017" name="Int. J. Syst. Evol. Microbiol.">
        <title>Bacillus mangrovi sp. nov., isolated from a sediment sample from a mangrove forest.</title>
        <authorList>
            <person name="Gupta V."/>
            <person name="Singh P.K."/>
            <person name="Korpole S."/>
            <person name="Tanuku N.R.S."/>
            <person name="Pinnaka A.K."/>
        </authorList>
    </citation>
    <scope>NUCLEOTIDE SEQUENCE [LARGE SCALE GENOMIC DNA]</scope>
    <source>
        <strain evidence="3 4">KCTC 33872</strain>
    </source>
</reference>
<keyword evidence="4" id="KW-1185">Reference proteome</keyword>
<organism evidence="3 4">
    <name type="scientific">Metabacillus mangrovi</name>
    <dbReference type="NCBI Taxonomy" id="1491830"/>
    <lineage>
        <taxon>Bacteria</taxon>
        <taxon>Bacillati</taxon>
        <taxon>Bacillota</taxon>
        <taxon>Bacilli</taxon>
        <taxon>Bacillales</taxon>
        <taxon>Bacillaceae</taxon>
        <taxon>Metabacillus</taxon>
    </lineage>
</organism>
<dbReference type="InterPro" id="IPR036388">
    <property type="entry name" value="WH-like_DNA-bd_sf"/>
</dbReference>
<dbReference type="OrthoDB" id="327696at2"/>
<evidence type="ECO:0000259" key="2">
    <source>
        <dbReference type="PROSITE" id="PS50995"/>
    </source>
</evidence>
<dbReference type="GO" id="GO:0003700">
    <property type="term" value="F:DNA-binding transcription factor activity"/>
    <property type="evidence" value="ECO:0007669"/>
    <property type="project" value="InterPro"/>
</dbReference>
<evidence type="ECO:0000313" key="4">
    <source>
        <dbReference type="Proteomes" id="UP000434639"/>
    </source>
</evidence>
<dbReference type="AlphaFoldDB" id="A0A7X2V5Q9"/>
<accession>A0A7X2V5Q9</accession>
<name>A0A7X2V5Q9_9BACI</name>
<dbReference type="PRINTS" id="PR00598">
    <property type="entry name" value="HTHMARR"/>
</dbReference>